<dbReference type="PANTHER" id="PTHR11562:SF17">
    <property type="entry name" value="RE54080P-RELATED"/>
    <property type="match status" value="1"/>
</dbReference>
<dbReference type="Pfam" id="PF16916">
    <property type="entry name" value="ZT_dimer"/>
    <property type="match status" value="1"/>
</dbReference>
<evidence type="ECO:0000256" key="10">
    <source>
        <dbReference type="SAM" id="Phobius"/>
    </source>
</evidence>
<evidence type="ECO:0000256" key="9">
    <source>
        <dbReference type="SAM" id="MobiDB-lite"/>
    </source>
</evidence>
<feature type="transmembrane region" description="Helical" evidence="10">
    <location>
        <begin position="156"/>
        <end position="178"/>
    </location>
</feature>
<evidence type="ECO:0000256" key="7">
    <source>
        <dbReference type="ARBA" id="ARBA00023065"/>
    </source>
</evidence>
<evidence type="ECO:0000259" key="12">
    <source>
        <dbReference type="Pfam" id="PF16916"/>
    </source>
</evidence>
<feature type="transmembrane region" description="Helical" evidence="10">
    <location>
        <begin position="120"/>
        <end position="144"/>
    </location>
</feature>
<keyword evidence="8 10" id="KW-0472">Membrane</keyword>
<dbReference type="InterPro" id="IPR027469">
    <property type="entry name" value="Cation_efflux_TMD_sf"/>
</dbReference>
<dbReference type="STRING" id="595670.SAMN05421643_10835"/>
<dbReference type="InterPro" id="IPR002524">
    <property type="entry name" value="Cation_efflux"/>
</dbReference>
<feature type="transmembrane region" description="Helical" evidence="10">
    <location>
        <begin position="24"/>
        <end position="46"/>
    </location>
</feature>
<keyword evidence="4 10" id="KW-0812">Transmembrane</keyword>
<dbReference type="Proteomes" id="UP000199035">
    <property type="component" value="Unassembled WGS sequence"/>
</dbReference>
<dbReference type="EMBL" id="FNPK01000008">
    <property type="protein sequence ID" value="SDY34866.1"/>
    <property type="molecule type" value="Genomic_DNA"/>
</dbReference>
<dbReference type="GO" id="GO:0005886">
    <property type="term" value="C:plasma membrane"/>
    <property type="evidence" value="ECO:0007669"/>
    <property type="project" value="TreeGrafter"/>
</dbReference>
<evidence type="ECO:0000256" key="8">
    <source>
        <dbReference type="ARBA" id="ARBA00023136"/>
    </source>
</evidence>
<keyword evidence="7" id="KW-0406">Ion transport</keyword>
<comment type="similarity">
    <text evidence="2">Belongs to the cation diffusion facilitator (CDF) transporter (TC 2.A.4) family. SLC30A subfamily.</text>
</comment>
<proteinExistence type="inferred from homology"/>
<dbReference type="SUPFAM" id="SSF161111">
    <property type="entry name" value="Cation efflux protein transmembrane domain-like"/>
    <property type="match status" value="1"/>
</dbReference>
<evidence type="ECO:0000256" key="4">
    <source>
        <dbReference type="ARBA" id="ARBA00022692"/>
    </source>
</evidence>
<dbReference type="PANTHER" id="PTHR11562">
    <property type="entry name" value="CATION EFFLUX PROTEIN/ ZINC TRANSPORTER"/>
    <property type="match status" value="1"/>
</dbReference>
<reference evidence="14" key="1">
    <citation type="submission" date="2016-10" db="EMBL/GenBank/DDBJ databases">
        <authorList>
            <person name="Varghese N."/>
            <person name="Submissions S."/>
        </authorList>
    </citation>
    <scope>NUCLEOTIDE SEQUENCE [LARGE SCALE GENOMIC DNA]</scope>
    <source>
        <strain evidence="14">ANC 5109</strain>
    </source>
</reference>
<evidence type="ECO:0000256" key="5">
    <source>
        <dbReference type="ARBA" id="ARBA00022906"/>
    </source>
</evidence>
<dbReference type="NCBIfam" id="TIGR01297">
    <property type="entry name" value="CDF"/>
    <property type="match status" value="1"/>
</dbReference>
<dbReference type="Pfam" id="PF01545">
    <property type="entry name" value="Cation_efflux"/>
    <property type="match status" value="1"/>
</dbReference>
<protein>
    <submittedName>
        <fullName evidence="13">Cobalt-zinc-cadmium efflux system protein</fullName>
    </submittedName>
</protein>
<gene>
    <name evidence="13" type="ORF">SAMN05421643_10835</name>
</gene>
<keyword evidence="14" id="KW-1185">Reference proteome</keyword>
<dbReference type="InterPro" id="IPR036837">
    <property type="entry name" value="Cation_efflux_CTD_sf"/>
</dbReference>
<dbReference type="Gene3D" id="1.20.1510.10">
    <property type="entry name" value="Cation efflux protein transmembrane domain"/>
    <property type="match status" value="1"/>
</dbReference>
<dbReference type="InterPro" id="IPR050681">
    <property type="entry name" value="CDF/SLC30A"/>
</dbReference>
<dbReference type="RefSeq" id="WP_086184331.1">
    <property type="nucleotide sequence ID" value="NZ_FNPK01000008.1"/>
</dbReference>
<feature type="transmembrane region" description="Helical" evidence="10">
    <location>
        <begin position="184"/>
        <end position="205"/>
    </location>
</feature>
<keyword evidence="6 10" id="KW-1133">Transmembrane helix</keyword>
<evidence type="ECO:0000256" key="6">
    <source>
        <dbReference type="ARBA" id="ARBA00022989"/>
    </source>
</evidence>
<evidence type="ECO:0000313" key="13">
    <source>
        <dbReference type="EMBL" id="SDY34866.1"/>
    </source>
</evidence>
<name>A0A1H3J4K8_9GAMM</name>
<feature type="transmembrane region" description="Helical" evidence="10">
    <location>
        <begin position="52"/>
        <end position="69"/>
    </location>
</feature>
<dbReference type="InterPro" id="IPR027470">
    <property type="entry name" value="Cation_efflux_CTD"/>
</dbReference>
<keyword evidence="5" id="KW-0862">Zinc</keyword>
<organism evidence="13 14">
    <name type="scientific">Acinetobacter kyonggiensis</name>
    <dbReference type="NCBI Taxonomy" id="595670"/>
    <lineage>
        <taxon>Bacteria</taxon>
        <taxon>Pseudomonadati</taxon>
        <taxon>Pseudomonadota</taxon>
        <taxon>Gammaproteobacteria</taxon>
        <taxon>Moraxellales</taxon>
        <taxon>Moraxellaceae</taxon>
        <taxon>Acinetobacter</taxon>
    </lineage>
</organism>
<dbReference type="InterPro" id="IPR058533">
    <property type="entry name" value="Cation_efflux_TM"/>
</dbReference>
<feature type="transmembrane region" description="Helical" evidence="10">
    <location>
        <begin position="89"/>
        <end position="108"/>
    </location>
</feature>
<feature type="domain" description="Cation efflux protein transmembrane" evidence="11">
    <location>
        <begin position="23"/>
        <end position="213"/>
    </location>
</feature>
<evidence type="ECO:0000259" key="11">
    <source>
        <dbReference type="Pfam" id="PF01545"/>
    </source>
</evidence>
<keyword evidence="5" id="KW-0864">Zinc transport</keyword>
<accession>A0A1H3J4K8</accession>
<dbReference type="GO" id="GO:0005385">
    <property type="term" value="F:zinc ion transmembrane transporter activity"/>
    <property type="evidence" value="ECO:0007669"/>
    <property type="project" value="TreeGrafter"/>
</dbReference>
<sequence>MSSHHGHDHSHAVVTEDNAKKLTFALILTTSFLVIEVIAGFITQSLALLSDAAHMFTDAAALAIALVAIKIGKLPADDKRTFGYQRFEILAALFNASMLFVVAMYILYEAYQRFSHPPEIQSLGMMIVAAIGLVINLISMRILFSSSKDSLNIKGAYLEVLSDALGSVGVIIGAVVIYVTHWMWVDTLIAVLIGFWVLPRTWILLKQSINILLEGVPEEIDIEKLRNDLLNLKDVESIHQLKVWAITSKNVHLTVHLYAPQADHNALYREALEILSHEHGITEMTLQIENDECLAQSHCQPNSDHKEHLHDHDGHSHQHLG</sequence>
<keyword evidence="3" id="KW-0813">Transport</keyword>
<evidence type="ECO:0000256" key="1">
    <source>
        <dbReference type="ARBA" id="ARBA00004141"/>
    </source>
</evidence>
<feature type="region of interest" description="Disordered" evidence="9">
    <location>
        <begin position="297"/>
        <end position="321"/>
    </location>
</feature>
<evidence type="ECO:0000256" key="3">
    <source>
        <dbReference type="ARBA" id="ARBA00022448"/>
    </source>
</evidence>
<evidence type="ECO:0000256" key="2">
    <source>
        <dbReference type="ARBA" id="ARBA00008873"/>
    </source>
</evidence>
<evidence type="ECO:0000313" key="14">
    <source>
        <dbReference type="Proteomes" id="UP000199035"/>
    </source>
</evidence>
<comment type="subcellular location">
    <subcellularLocation>
        <location evidence="1">Membrane</location>
        <topology evidence="1">Multi-pass membrane protein</topology>
    </subcellularLocation>
</comment>
<feature type="compositionally biased region" description="Basic and acidic residues" evidence="9">
    <location>
        <begin position="303"/>
        <end position="321"/>
    </location>
</feature>
<feature type="domain" description="Cation efflux protein cytoplasmic" evidence="12">
    <location>
        <begin position="217"/>
        <end position="290"/>
    </location>
</feature>
<dbReference type="AlphaFoldDB" id="A0A1H3J4K8"/>
<dbReference type="SUPFAM" id="SSF160240">
    <property type="entry name" value="Cation efflux protein cytoplasmic domain-like"/>
    <property type="match status" value="1"/>
</dbReference>